<evidence type="ECO:0008006" key="4">
    <source>
        <dbReference type="Google" id="ProtNLM"/>
    </source>
</evidence>
<sequence length="149" mass="16724">MSDEPVFREVQRFRQRWLWLLLGGVFAFSLLLGPVSIVGFAVSAAVGALLYSARLETEVRDDGVYVRFVPFHRSPRRIGWEEMTSAEATEYSPIGEFGGWGLRWRPGSVAYSVSGTEAVRIERPDEKTVVVGSQRASEFAAAIERARRQ</sequence>
<evidence type="ECO:0000256" key="1">
    <source>
        <dbReference type="SAM" id="Phobius"/>
    </source>
</evidence>
<reference evidence="2 3" key="1">
    <citation type="submission" date="2015-12" db="EMBL/GenBank/DDBJ databases">
        <title>Haloprofundus marisrubri gen. nov., sp. nov., an extremely halophilic archaeon isolated from the Discovery deep brine-seawater interface in the Red Sea.</title>
        <authorList>
            <person name="Zhang G."/>
            <person name="Stingl U."/>
            <person name="Rashid M."/>
        </authorList>
    </citation>
    <scope>NUCLEOTIDE SEQUENCE [LARGE SCALE GENOMIC DNA]</scope>
    <source>
        <strain evidence="2 3">SB9</strain>
    </source>
</reference>
<accession>A0A0W1RAR9</accession>
<dbReference type="AlphaFoldDB" id="A0A0W1RAR9"/>
<dbReference type="OrthoDB" id="132173at2157"/>
<evidence type="ECO:0000313" key="2">
    <source>
        <dbReference type="EMBL" id="KTG10639.1"/>
    </source>
</evidence>
<keyword evidence="3" id="KW-1185">Reference proteome</keyword>
<comment type="caution">
    <text evidence="2">The sequence shown here is derived from an EMBL/GenBank/DDBJ whole genome shotgun (WGS) entry which is preliminary data.</text>
</comment>
<keyword evidence="1" id="KW-1133">Transmembrane helix</keyword>
<name>A0A0W1RAR9_9EURY</name>
<evidence type="ECO:0000313" key="3">
    <source>
        <dbReference type="Proteomes" id="UP000054387"/>
    </source>
</evidence>
<organism evidence="2 3">
    <name type="scientific">Haloprofundus marisrubri</name>
    <dbReference type="NCBI Taxonomy" id="1514971"/>
    <lineage>
        <taxon>Archaea</taxon>
        <taxon>Methanobacteriati</taxon>
        <taxon>Methanobacteriota</taxon>
        <taxon>Stenosarchaea group</taxon>
        <taxon>Halobacteria</taxon>
        <taxon>Halobacteriales</taxon>
        <taxon>Haloferacaceae</taxon>
        <taxon>Haloprofundus</taxon>
    </lineage>
</organism>
<dbReference type="Proteomes" id="UP000054387">
    <property type="component" value="Unassembled WGS sequence"/>
</dbReference>
<dbReference type="RefSeq" id="WP_058580963.1">
    <property type="nucleotide sequence ID" value="NZ_LOPU01000017.1"/>
</dbReference>
<proteinExistence type="predicted"/>
<gene>
    <name evidence="2" type="ORF">AUR64_08215</name>
</gene>
<dbReference type="STRING" id="1514971.AUR64_08215"/>
<protein>
    <recommendedName>
        <fullName evidence="4">Bacterial Pleckstrin homology domain-containing protein</fullName>
    </recommendedName>
</protein>
<feature type="transmembrane region" description="Helical" evidence="1">
    <location>
        <begin position="17"/>
        <end position="50"/>
    </location>
</feature>
<keyword evidence="1" id="KW-0472">Membrane</keyword>
<dbReference type="EMBL" id="LOPU01000017">
    <property type="protein sequence ID" value="KTG10639.1"/>
    <property type="molecule type" value="Genomic_DNA"/>
</dbReference>
<keyword evidence="1" id="KW-0812">Transmembrane</keyword>